<comment type="caution">
    <text evidence="2">The sequence shown here is derived from an EMBL/GenBank/DDBJ whole genome shotgun (WGS) entry which is preliminary data.</text>
</comment>
<proteinExistence type="predicted"/>
<reference evidence="2 3" key="1">
    <citation type="journal article" date="2016" name="Nat. Commun.">
        <title>Thousands of microbial genomes shed light on interconnected biogeochemical processes in an aquifer system.</title>
        <authorList>
            <person name="Anantharaman K."/>
            <person name="Brown C.T."/>
            <person name="Hug L.A."/>
            <person name="Sharon I."/>
            <person name="Castelle C.J."/>
            <person name="Probst A.J."/>
            <person name="Thomas B.C."/>
            <person name="Singh A."/>
            <person name="Wilkins M.J."/>
            <person name="Karaoz U."/>
            <person name="Brodie E.L."/>
            <person name="Williams K.H."/>
            <person name="Hubbard S.S."/>
            <person name="Banfield J.F."/>
        </authorList>
    </citation>
    <scope>NUCLEOTIDE SEQUENCE [LARGE SCALE GENOMIC DNA]</scope>
</reference>
<name>A0A1G2R422_9BACT</name>
<dbReference type="PANTHER" id="PTHR42967:SF1">
    <property type="entry name" value="MBL FOLD METALLO-HYDROLASE"/>
    <property type="match status" value="1"/>
</dbReference>
<dbReference type="EMBL" id="MHTX01000039">
    <property type="protein sequence ID" value="OHA67477.1"/>
    <property type="molecule type" value="Genomic_DNA"/>
</dbReference>
<dbReference type="InterPro" id="IPR001279">
    <property type="entry name" value="Metallo-B-lactamas"/>
</dbReference>
<dbReference type="Pfam" id="PF13483">
    <property type="entry name" value="Lactamase_B_3"/>
    <property type="match status" value="1"/>
</dbReference>
<dbReference type="Proteomes" id="UP000179258">
    <property type="component" value="Unassembled WGS sequence"/>
</dbReference>
<dbReference type="AlphaFoldDB" id="A0A1G2R422"/>
<gene>
    <name evidence="2" type="ORF">A3D59_04350</name>
</gene>
<dbReference type="SMART" id="SM00849">
    <property type="entry name" value="Lactamase_B"/>
    <property type="match status" value="1"/>
</dbReference>
<evidence type="ECO:0000313" key="3">
    <source>
        <dbReference type="Proteomes" id="UP000179258"/>
    </source>
</evidence>
<evidence type="ECO:0000259" key="1">
    <source>
        <dbReference type="SMART" id="SM00849"/>
    </source>
</evidence>
<evidence type="ECO:0000313" key="2">
    <source>
        <dbReference type="EMBL" id="OHA67477.1"/>
    </source>
</evidence>
<dbReference type="SUPFAM" id="SSF56281">
    <property type="entry name" value="Metallo-hydrolase/oxidoreductase"/>
    <property type="match status" value="1"/>
</dbReference>
<dbReference type="Gene3D" id="3.60.15.10">
    <property type="entry name" value="Ribonuclease Z/Hydroxyacylglutathione hydrolase-like"/>
    <property type="match status" value="1"/>
</dbReference>
<sequence>MVITWLGQACFRIQSGDLTLVVDPFSKDIGLTPPRFRADIVLVTHSHYDHANAESLAGEPFVITGPGEYETKGISVCGIETFHDAAGGKERGMNTIYRIEVENTSILHMGDFGEPQMRAETLDEAGDIDILMIPVGGKYTIDSSEAAKIVKQIEPKIVIPMHYKIPGLTVALESVEAFLKEMGASKAEPQEKLTIKKKDIVESKGGGVVLLKVS</sequence>
<organism evidence="2 3">
    <name type="scientific">Candidatus Wildermuthbacteria bacterium RIFCSPHIGHO2_02_FULL_47_17</name>
    <dbReference type="NCBI Taxonomy" id="1802452"/>
    <lineage>
        <taxon>Bacteria</taxon>
        <taxon>Candidatus Wildermuthiibacteriota</taxon>
    </lineage>
</organism>
<protein>
    <recommendedName>
        <fullName evidence="1">Metallo-beta-lactamase domain-containing protein</fullName>
    </recommendedName>
</protein>
<dbReference type="PANTHER" id="PTHR42967">
    <property type="entry name" value="METAL DEPENDENT HYDROLASE"/>
    <property type="match status" value="1"/>
</dbReference>
<accession>A0A1G2R422</accession>
<dbReference type="InterPro" id="IPR036866">
    <property type="entry name" value="RibonucZ/Hydroxyglut_hydro"/>
</dbReference>
<feature type="domain" description="Metallo-beta-lactamase" evidence="1">
    <location>
        <begin position="7"/>
        <end position="162"/>
    </location>
</feature>